<organism evidence="1 2">
    <name type="scientific">Thelonectria olida</name>
    <dbReference type="NCBI Taxonomy" id="1576542"/>
    <lineage>
        <taxon>Eukaryota</taxon>
        <taxon>Fungi</taxon>
        <taxon>Dikarya</taxon>
        <taxon>Ascomycota</taxon>
        <taxon>Pezizomycotina</taxon>
        <taxon>Sordariomycetes</taxon>
        <taxon>Hypocreomycetidae</taxon>
        <taxon>Hypocreales</taxon>
        <taxon>Nectriaceae</taxon>
        <taxon>Thelonectria</taxon>
    </lineage>
</organism>
<gene>
    <name evidence="1" type="ORF">B0T10DRAFT_498361</name>
</gene>
<reference evidence="1 2" key="1">
    <citation type="journal article" date="2021" name="Nat. Commun.">
        <title>Genetic determinants of endophytism in the Arabidopsis root mycobiome.</title>
        <authorList>
            <person name="Mesny F."/>
            <person name="Miyauchi S."/>
            <person name="Thiergart T."/>
            <person name="Pickel B."/>
            <person name="Atanasova L."/>
            <person name="Karlsson M."/>
            <person name="Huettel B."/>
            <person name="Barry K.W."/>
            <person name="Haridas S."/>
            <person name="Chen C."/>
            <person name="Bauer D."/>
            <person name="Andreopoulos W."/>
            <person name="Pangilinan J."/>
            <person name="LaButti K."/>
            <person name="Riley R."/>
            <person name="Lipzen A."/>
            <person name="Clum A."/>
            <person name="Drula E."/>
            <person name="Henrissat B."/>
            <person name="Kohler A."/>
            <person name="Grigoriev I.V."/>
            <person name="Martin F.M."/>
            <person name="Hacquard S."/>
        </authorList>
    </citation>
    <scope>NUCLEOTIDE SEQUENCE [LARGE SCALE GENOMIC DNA]</scope>
    <source>
        <strain evidence="1 2">MPI-CAGE-CH-0241</strain>
    </source>
</reference>
<evidence type="ECO:0000313" key="2">
    <source>
        <dbReference type="Proteomes" id="UP000777438"/>
    </source>
</evidence>
<dbReference type="AlphaFoldDB" id="A0A9P9AJK1"/>
<comment type="caution">
    <text evidence="1">The sequence shown here is derived from an EMBL/GenBank/DDBJ whole genome shotgun (WGS) entry which is preliminary data.</text>
</comment>
<keyword evidence="2" id="KW-1185">Reference proteome</keyword>
<protein>
    <submittedName>
        <fullName evidence="1">Uncharacterized protein</fullName>
    </submittedName>
</protein>
<dbReference type="Proteomes" id="UP000777438">
    <property type="component" value="Unassembled WGS sequence"/>
</dbReference>
<evidence type="ECO:0000313" key="1">
    <source>
        <dbReference type="EMBL" id="KAH6874704.1"/>
    </source>
</evidence>
<proteinExistence type="predicted"/>
<dbReference type="EMBL" id="JAGPYM010000037">
    <property type="protein sequence ID" value="KAH6874704.1"/>
    <property type="molecule type" value="Genomic_DNA"/>
</dbReference>
<name>A0A9P9AJK1_9HYPO</name>
<sequence length="196" mass="21760">MRISRKAMEAVAHLPYDGCDKHRDDAAWRNRGRRETELELEMTGTGALRKDECFSFLFFVLLSFPPARTSVAHVSMSRWPRRLLCRPAYRVLPKITTVCIVSDWPTPVSSSLNSAKACLGIRSQRGGSIDPFSIVREMVPPITPALRRGGLDWTDPGLGWAGLRTGGRAAVLCCVIQVGRGGSRGSKRWKSIFAFL</sequence>
<accession>A0A9P9AJK1</accession>